<evidence type="ECO:0000313" key="2">
    <source>
        <dbReference type="Proteomes" id="UP000028709"/>
    </source>
</evidence>
<dbReference type="OrthoDB" id="982449at2"/>
<proteinExistence type="predicted"/>
<dbReference type="eggNOG" id="COG4319">
    <property type="taxonomic scope" value="Bacteria"/>
</dbReference>
<organism evidence="1 2">
    <name type="scientific">Chryseobacterium piperi</name>
    <dbReference type="NCBI Taxonomy" id="558152"/>
    <lineage>
        <taxon>Bacteria</taxon>
        <taxon>Pseudomonadati</taxon>
        <taxon>Bacteroidota</taxon>
        <taxon>Flavobacteriia</taxon>
        <taxon>Flavobacteriales</taxon>
        <taxon>Weeksellaceae</taxon>
        <taxon>Chryseobacterium group</taxon>
        <taxon>Chryseobacterium</taxon>
    </lineage>
</organism>
<dbReference type="EMBL" id="JPRJ01000049">
    <property type="protein sequence ID" value="KFF16696.1"/>
    <property type="molecule type" value="Genomic_DNA"/>
</dbReference>
<dbReference type="STRING" id="558152.IQ37_17725"/>
<dbReference type="RefSeq" id="WP_034687469.1">
    <property type="nucleotide sequence ID" value="NZ_CP023049.2"/>
</dbReference>
<sequence length="195" mass="22431">MKTHFTVLIISFFSLFCYGQTKPANYEATINTSLATFIETLKAKKVDQAVGLIYPKYVNKVSRQQMFTVLNLVYNNPSLVLNIQNYKINKISTPELIDHEYFSITDYMLTMKFSIAWNTIHSNEETRSMVKEQLVNTYGRENVMYVKNGDYYAIKSPMKAVMISKDGNDWSIIPLENADQSQLKEVLPAAILEKI</sequence>
<dbReference type="KEGG" id="cpip:CJF12_05865"/>
<keyword evidence="2" id="KW-1185">Reference proteome</keyword>
<accession>A0A086AJ32</accession>
<dbReference type="AlphaFoldDB" id="A0A086AJ32"/>
<reference evidence="1 2" key="1">
    <citation type="submission" date="2014-07" db="EMBL/GenBank/DDBJ databases">
        <title>Genome of Chryseobacterium piperi CTM.</title>
        <authorList>
            <person name="Pipes S.E."/>
            <person name="Stropko S.J."/>
            <person name="Newman J.D."/>
        </authorList>
    </citation>
    <scope>NUCLEOTIDE SEQUENCE [LARGE SCALE GENOMIC DNA]</scope>
    <source>
        <strain evidence="1 2">CTM</strain>
    </source>
</reference>
<evidence type="ECO:0000313" key="1">
    <source>
        <dbReference type="EMBL" id="KFF16696.1"/>
    </source>
</evidence>
<name>A0A086AJ32_9FLAO</name>
<protein>
    <submittedName>
        <fullName evidence="1">Uncharacterized protein</fullName>
    </submittedName>
</protein>
<dbReference type="Proteomes" id="UP000028709">
    <property type="component" value="Unassembled WGS sequence"/>
</dbReference>
<gene>
    <name evidence="1" type="ORF">IQ37_17725</name>
</gene>
<comment type="caution">
    <text evidence="1">The sequence shown here is derived from an EMBL/GenBank/DDBJ whole genome shotgun (WGS) entry which is preliminary data.</text>
</comment>